<keyword evidence="3" id="KW-1185">Reference proteome</keyword>
<dbReference type="AlphaFoldDB" id="A0A5B0H651"/>
<evidence type="ECO:0000313" key="3">
    <source>
        <dbReference type="Proteomes" id="UP000325273"/>
    </source>
</evidence>
<feature type="transmembrane region" description="Helical" evidence="1">
    <location>
        <begin position="103"/>
        <end position="121"/>
    </location>
</feature>
<dbReference type="EMBL" id="VTUZ01000012">
    <property type="protein sequence ID" value="KAA1010655.1"/>
    <property type="molecule type" value="Genomic_DNA"/>
</dbReference>
<sequence>MKLIDVVVSYEDGTVLADRALLSPESAQVTLPPRLTSLIEILDQFDRRKSFIAEYGSVRFAVKHDSGRGYFIDFNAAVRRETLFNVKRLFSQSADQRKLNGRFAHMLSAFALIGACLEVATTPALSGKSLVEPVALCFLSIALLVVGHRCFAIQSL</sequence>
<reference evidence="2 3" key="1">
    <citation type="submission" date="2019-08" db="EMBL/GenBank/DDBJ databases">
        <title>Paraburkholderia sp. DCY113.</title>
        <authorList>
            <person name="Kang J."/>
        </authorList>
    </citation>
    <scope>NUCLEOTIDE SEQUENCE [LARGE SCALE GENOMIC DNA]</scope>
    <source>
        <strain evidence="2 3">DCY113</strain>
    </source>
</reference>
<comment type="caution">
    <text evidence="2">The sequence shown here is derived from an EMBL/GenBank/DDBJ whole genome shotgun (WGS) entry which is preliminary data.</text>
</comment>
<gene>
    <name evidence="2" type="ORF">FVF58_20175</name>
</gene>
<dbReference type="Proteomes" id="UP000325273">
    <property type="component" value="Unassembled WGS sequence"/>
</dbReference>
<evidence type="ECO:0000256" key="1">
    <source>
        <dbReference type="SAM" id="Phobius"/>
    </source>
</evidence>
<organism evidence="2 3">
    <name type="scientific">Paraburkholderia panacisoli</name>
    <dbReference type="NCBI Taxonomy" id="2603818"/>
    <lineage>
        <taxon>Bacteria</taxon>
        <taxon>Pseudomonadati</taxon>
        <taxon>Pseudomonadota</taxon>
        <taxon>Betaproteobacteria</taxon>
        <taxon>Burkholderiales</taxon>
        <taxon>Burkholderiaceae</taxon>
        <taxon>Paraburkholderia</taxon>
    </lineage>
</organism>
<feature type="transmembrane region" description="Helical" evidence="1">
    <location>
        <begin position="133"/>
        <end position="152"/>
    </location>
</feature>
<keyword evidence="1" id="KW-0472">Membrane</keyword>
<keyword evidence="1" id="KW-0812">Transmembrane</keyword>
<accession>A0A5B0H651</accession>
<dbReference type="RefSeq" id="WP_149671632.1">
    <property type="nucleotide sequence ID" value="NZ_VTUZ01000012.1"/>
</dbReference>
<name>A0A5B0H651_9BURK</name>
<keyword evidence="1" id="KW-1133">Transmembrane helix</keyword>
<proteinExistence type="predicted"/>
<evidence type="ECO:0000313" key="2">
    <source>
        <dbReference type="EMBL" id="KAA1010655.1"/>
    </source>
</evidence>
<protein>
    <submittedName>
        <fullName evidence="2">Uncharacterized protein</fullName>
    </submittedName>
</protein>